<keyword evidence="3" id="KW-1185">Reference proteome</keyword>
<sequence>MDFEVVVEELRACDRAATSAAAQARRLSPDDALVGAVVGIPGADAALLMHQVGDRWRQQFAVWSARMEGYGEKLDVSARSYQRGDDVSGTAFADLGGDVP</sequence>
<organism evidence="2 3">
    <name type="scientific">Spongisporangium articulatum</name>
    <dbReference type="NCBI Taxonomy" id="3362603"/>
    <lineage>
        <taxon>Bacteria</taxon>
        <taxon>Bacillati</taxon>
        <taxon>Actinomycetota</taxon>
        <taxon>Actinomycetes</taxon>
        <taxon>Kineosporiales</taxon>
        <taxon>Kineosporiaceae</taxon>
        <taxon>Spongisporangium</taxon>
    </lineage>
</organism>
<name>A0ABW8ATY8_9ACTN</name>
<gene>
    <name evidence="2" type="ORF">ACIB24_22455</name>
</gene>
<feature type="region of interest" description="Disordered" evidence="1">
    <location>
        <begin position="79"/>
        <end position="100"/>
    </location>
</feature>
<dbReference type="Proteomes" id="UP001612915">
    <property type="component" value="Unassembled WGS sequence"/>
</dbReference>
<evidence type="ECO:0008006" key="4">
    <source>
        <dbReference type="Google" id="ProtNLM"/>
    </source>
</evidence>
<accession>A0ABW8ATY8</accession>
<evidence type="ECO:0000256" key="1">
    <source>
        <dbReference type="SAM" id="MobiDB-lite"/>
    </source>
</evidence>
<comment type="caution">
    <text evidence="2">The sequence shown here is derived from an EMBL/GenBank/DDBJ whole genome shotgun (WGS) entry which is preliminary data.</text>
</comment>
<evidence type="ECO:0000313" key="2">
    <source>
        <dbReference type="EMBL" id="MFI7589842.1"/>
    </source>
</evidence>
<dbReference type="RefSeq" id="WP_398284443.1">
    <property type="nucleotide sequence ID" value="NZ_JBITLV010000010.1"/>
</dbReference>
<proteinExistence type="predicted"/>
<protein>
    <recommendedName>
        <fullName evidence="4">Excreted virulence factor EspC, type VII ESX diderm</fullName>
    </recommendedName>
</protein>
<dbReference type="EMBL" id="JBITLV010000010">
    <property type="protein sequence ID" value="MFI7589842.1"/>
    <property type="molecule type" value="Genomic_DNA"/>
</dbReference>
<reference evidence="2 3" key="1">
    <citation type="submission" date="2024-10" db="EMBL/GenBank/DDBJ databases">
        <title>The Natural Products Discovery Center: Release of the First 8490 Sequenced Strains for Exploring Actinobacteria Biosynthetic Diversity.</title>
        <authorList>
            <person name="Kalkreuter E."/>
            <person name="Kautsar S.A."/>
            <person name="Yang D."/>
            <person name="Bader C.D."/>
            <person name="Teijaro C.N."/>
            <person name="Fluegel L."/>
            <person name="Davis C.M."/>
            <person name="Simpson J.R."/>
            <person name="Lauterbach L."/>
            <person name="Steele A.D."/>
            <person name="Gui C."/>
            <person name="Meng S."/>
            <person name="Li G."/>
            <person name="Viehrig K."/>
            <person name="Ye F."/>
            <person name="Su P."/>
            <person name="Kiefer A.F."/>
            <person name="Nichols A."/>
            <person name="Cepeda A.J."/>
            <person name="Yan W."/>
            <person name="Fan B."/>
            <person name="Jiang Y."/>
            <person name="Adhikari A."/>
            <person name="Zheng C.-J."/>
            <person name="Schuster L."/>
            <person name="Cowan T.M."/>
            <person name="Smanski M.J."/>
            <person name="Chevrette M.G."/>
            <person name="De Carvalho L.P.S."/>
            <person name="Shen B."/>
        </authorList>
    </citation>
    <scope>NUCLEOTIDE SEQUENCE [LARGE SCALE GENOMIC DNA]</scope>
    <source>
        <strain evidence="2 3">NPDC049639</strain>
    </source>
</reference>
<evidence type="ECO:0000313" key="3">
    <source>
        <dbReference type="Proteomes" id="UP001612915"/>
    </source>
</evidence>